<dbReference type="Pfam" id="PF13377">
    <property type="entry name" value="Peripla_BP_3"/>
    <property type="match status" value="1"/>
</dbReference>
<comment type="caution">
    <text evidence="5">The sequence shown here is derived from an EMBL/GenBank/DDBJ whole genome shotgun (WGS) entry which is preliminary data.</text>
</comment>
<evidence type="ECO:0000256" key="2">
    <source>
        <dbReference type="ARBA" id="ARBA00023125"/>
    </source>
</evidence>
<keyword evidence="6" id="KW-1185">Reference proteome</keyword>
<dbReference type="Gene3D" id="3.40.50.2300">
    <property type="match status" value="2"/>
</dbReference>
<dbReference type="EMBL" id="JACBZH010000001">
    <property type="protein sequence ID" value="NYH90779.1"/>
    <property type="molecule type" value="Genomic_DNA"/>
</dbReference>
<evidence type="ECO:0000256" key="1">
    <source>
        <dbReference type="ARBA" id="ARBA00023015"/>
    </source>
</evidence>
<reference evidence="5 6" key="1">
    <citation type="submission" date="2020-07" db="EMBL/GenBank/DDBJ databases">
        <title>Sequencing the genomes of 1000 actinobacteria strains.</title>
        <authorList>
            <person name="Klenk H.-P."/>
        </authorList>
    </citation>
    <scope>NUCLEOTIDE SEQUENCE [LARGE SCALE GENOMIC DNA]</scope>
    <source>
        <strain evidence="5 6">DSM 18448</strain>
    </source>
</reference>
<keyword evidence="3" id="KW-0804">Transcription</keyword>
<dbReference type="PANTHER" id="PTHR30146">
    <property type="entry name" value="LACI-RELATED TRANSCRIPTIONAL REPRESSOR"/>
    <property type="match status" value="1"/>
</dbReference>
<gene>
    <name evidence="5" type="ORF">F4554_003417</name>
</gene>
<dbReference type="GO" id="GO:0000976">
    <property type="term" value="F:transcription cis-regulatory region binding"/>
    <property type="evidence" value="ECO:0007669"/>
    <property type="project" value="TreeGrafter"/>
</dbReference>
<name>A0A852ZMS2_9ACTN</name>
<dbReference type="RefSeq" id="WP_179788385.1">
    <property type="nucleotide sequence ID" value="NZ_BAAARR010000016.1"/>
</dbReference>
<dbReference type="InterPro" id="IPR046335">
    <property type="entry name" value="LacI/GalR-like_sensor"/>
</dbReference>
<accession>A0A852ZMS2</accession>
<organism evidence="5 6">
    <name type="scientific">Actinopolymorpha rutila</name>
    <dbReference type="NCBI Taxonomy" id="446787"/>
    <lineage>
        <taxon>Bacteria</taxon>
        <taxon>Bacillati</taxon>
        <taxon>Actinomycetota</taxon>
        <taxon>Actinomycetes</taxon>
        <taxon>Propionibacteriales</taxon>
        <taxon>Actinopolymorphaceae</taxon>
        <taxon>Actinopolymorpha</taxon>
    </lineage>
</organism>
<dbReference type="AlphaFoldDB" id="A0A852ZMS2"/>
<dbReference type="InterPro" id="IPR028082">
    <property type="entry name" value="Peripla_BP_I"/>
</dbReference>
<protein>
    <submittedName>
        <fullName evidence="5">DNA-binding LacI/PurR family transcriptional regulator</fullName>
    </submittedName>
</protein>
<proteinExistence type="predicted"/>
<dbReference type="Proteomes" id="UP000579605">
    <property type="component" value="Unassembled WGS sequence"/>
</dbReference>
<dbReference type="PANTHER" id="PTHR30146:SF153">
    <property type="entry name" value="LACTOSE OPERON REPRESSOR"/>
    <property type="match status" value="1"/>
</dbReference>
<evidence type="ECO:0000259" key="4">
    <source>
        <dbReference type="Pfam" id="PF13377"/>
    </source>
</evidence>
<dbReference type="SUPFAM" id="SSF53822">
    <property type="entry name" value="Periplasmic binding protein-like I"/>
    <property type="match status" value="1"/>
</dbReference>
<dbReference type="CDD" id="cd06267">
    <property type="entry name" value="PBP1_LacI_sugar_binding-like"/>
    <property type="match status" value="1"/>
</dbReference>
<sequence length="184" mass="20130">MTGVVSIDYRTGNRLLVEHLTGLGHRRIAYVGGPEASWSYGERRRTLRRQARSLDVTLEEVRGGWSGDHGYDAGPAVRRARATAVITFNDLVGVGLLSWLHDNAVEVPAEVSVVSYDDIPLAAYSRPPLTSLRNERVRLGGLAWEQLATRLDGGAWPRPVTLAPELVVRASTGPARRRARARGA</sequence>
<evidence type="ECO:0000313" key="6">
    <source>
        <dbReference type="Proteomes" id="UP000579605"/>
    </source>
</evidence>
<evidence type="ECO:0000256" key="3">
    <source>
        <dbReference type="ARBA" id="ARBA00023163"/>
    </source>
</evidence>
<dbReference type="GO" id="GO:0003700">
    <property type="term" value="F:DNA-binding transcription factor activity"/>
    <property type="evidence" value="ECO:0007669"/>
    <property type="project" value="TreeGrafter"/>
</dbReference>
<feature type="domain" description="Transcriptional regulator LacI/GalR-like sensor" evidence="4">
    <location>
        <begin position="17"/>
        <end position="172"/>
    </location>
</feature>
<keyword evidence="1" id="KW-0805">Transcription regulation</keyword>
<evidence type="ECO:0000313" key="5">
    <source>
        <dbReference type="EMBL" id="NYH90779.1"/>
    </source>
</evidence>
<keyword evidence="2 5" id="KW-0238">DNA-binding</keyword>